<keyword evidence="2" id="KW-0732">Signal</keyword>
<organism evidence="4 5">
    <name type="scientific">Alcanivorax profundi</name>
    <dbReference type="NCBI Taxonomy" id="2338368"/>
    <lineage>
        <taxon>Bacteria</taxon>
        <taxon>Pseudomonadati</taxon>
        <taxon>Pseudomonadota</taxon>
        <taxon>Gammaproteobacteria</taxon>
        <taxon>Oceanospirillales</taxon>
        <taxon>Alcanivoracaceae</taxon>
        <taxon>Alcanivorax</taxon>
    </lineage>
</organism>
<dbReference type="SUPFAM" id="SSF54106">
    <property type="entry name" value="LysM domain"/>
    <property type="match status" value="1"/>
</dbReference>
<keyword evidence="5" id="KW-1185">Reference proteome</keyword>
<dbReference type="InterPro" id="IPR006860">
    <property type="entry name" value="FecR"/>
</dbReference>
<feature type="domain" description="LysM" evidence="3">
    <location>
        <begin position="25"/>
        <end position="73"/>
    </location>
</feature>
<dbReference type="PANTHER" id="PTHR38731">
    <property type="entry name" value="LIPL45-RELATED LIPOPROTEIN-RELATED"/>
    <property type="match status" value="1"/>
</dbReference>
<accession>A0A418XYY5</accession>
<reference evidence="4 5" key="1">
    <citation type="submission" date="2018-09" db="EMBL/GenBank/DDBJ databases">
        <title>Alcanivorax profundi sp. nov., isolated from 1000 m-depth seawater of the Mariana Trench.</title>
        <authorList>
            <person name="Liu J."/>
        </authorList>
    </citation>
    <scope>NUCLEOTIDE SEQUENCE [LARGE SCALE GENOMIC DNA]</scope>
    <source>
        <strain evidence="4 5">MTEO17</strain>
    </source>
</reference>
<evidence type="ECO:0000313" key="4">
    <source>
        <dbReference type="EMBL" id="RJG18240.1"/>
    </source>
</evidence>
<protein>
    <submittedName>
        <fullName evidence="4">LysM peptidoglycan-binding domain-containing protein</fullName>
    </submittedName>
</protein>
<evidence type="ECO:0000256" key="1">
    <source>
        <dbReference type="SAM" id="MobiDB-lite"/>
    </source>
</evidence>
<dbReference type="PANTHER" id="PTHR38731:SF1">
    <property type="entry name" value="FECR PROTEIN DOMAIN-CONTAINING PROTEIN"/>
    <property type="match status" value="1"/>
</dbReference>
<gene>
    <name evidence="4" type="ORF">D4A39_07120</name>
</gene>
<evidence type="ECO:0000259" key="3">
    <source>
        <dbReference type="PROSITE" id="PS51782"/>
    </source>
</evidence>
<proteinExistence type="predicted"/>
<evidence type="ECO:0000256" key="2">
    <source>
        <dbReference type="SAM" id="SignalP"/>
    </source>
</evidence>
<dbReference type="Gene3D" id="3.10.350.10">
    <property type="entry name" value="LysM domain"/>
    <property type="match status" value="1"/>
</dbReference>
<sequence length="369" mass="40747">MRVWLGIAALLWLGLFPAAQASEDWHYTLRPGDSLWKVCLRFAQQPEACWRQLADHNHLTDPHALRPGDSLRVSIDWLKEKPIPARLEAVTGEVMLYPAAGGEPRPVSTGDTVQFGDALETGADGSARIHFADQSDVSIKPSSLLVVTRYRRFLDQPGERTELRLERGNIRNRVTPLTSDEASFEVYTPGAVAAVRGTEYYLGVDGAETTRNEVISGQVDVGARGTTREVEGGFATLAQVDESPMAPVPLLPAPTVELTVSHTGAVAVWPTQAEADHYWVEWYQQPDNRLLGQQRLEAGHWQQDLPVGEYRLLVRAVDGHGLRGHENWRDIVVTPAPPPPPPEPPAPPEEKPRWDLWVFVGAAAMLLAL</sequence>
<dbReference type="InterPro" id="IPR036779">
    <property type="entry name" value="LysM_dom_sf"/>
</dbReference>
<dbReference type="Pfam" id="PF01476">
    <property type="entry name" value="LysM"/>
    <property type="match status" value="1"/>
</dbReference>
<feature type="signal peptide" evidence="2">
    <location>
        <begin position="1"/>
        <end position="21"/>
    </location>
</feature>
<dbReference type="OrthoDB" id="9813091at2"/>
<evidence type="ECO:0000313" key="5">
    <source>
        <dbReference type="Proteomes" id="UP000283734"/>
    </source>
</evidence>
<dbReference type="Proteomes" id="UP000283734">
    <property type="component" value="Unassembled WGS sequence"/>
</dbReference>
<dbReference type="InterPro" id="IPR018392">
    <property type="entry name" value="LysM"/>
</dbReference>
<dbReference type="EMBL" id="QYYA01000002">
    <property type="protein sequence ID" value="RJG18240.1"/>
    <property type="molecule type" value="Genomic_DNA"/>
</dbReference>
<feature type="chain" id="PRO_5019450500" evidence="2">
    <location>
        <begin position="22"/>
        <end position="369"/>
    </location>
</feature>
<comment type="caution">
    <text evidence="4">The sequence shown here is derived from an EMBL/GenBank/DDBJ whole genome shotgun (WGS) entry which is preliminary data.</text>
</comment>
<dbReference type="AlphaFoldDB" id="A0A418XYY5"/>
<dbReference type="CDD" id="cd00118">
    <property type="entry name" value="LysM"/>
    <property type="match status" value="1"/>
</dbReference>
<dbReference type="PROSITE" id="PS51782">
    <property type="entry name" value="LYSM"/>
    <property type="match status" value="1"/>
</dbReference>
<feature type="compositionally biased region" description="Pro residues" evidence="1">
    <location>
        <begin position="335"/>
        <end position="347"/>
    </location>
</feature>
<feature type="region of interest" description="Disordered" evidence="1">
    <location>
        <begin position="331"/>
        <end position="350"/>
    </location>
</feature>
<dbReference type="Pfam" id="PF04773">
    <property type="entry name" value="FecR"/>
    <property type="match status" value="1"/>
</dbReference>
<dbReference type="Gene3D" id="2.60.120.1440">
    <property type="match status" value="1"/>
</dbReference>
<dbReference type="RefSeq" id="WP_119917761.1">
    <property type="nucleotide sequence ID" value="NZ_QYYA01000002.1"/>
</dbReference>
<name>A0A418XYY5_9GAMM</name>